<protein>
    <recommendedName>
        <fullName evidence="4">Bacterial Pleckstrin homology domain-containing protein</fullName>
    </recommendedName>
</protein>
<evidence type="ECO:0000256" key="1">
    <source>
        <dbReference type="SAM" id="Phobius"/>
    </source>
</evidence>
<reference evidence="2 3" key="1">
    <citation type="submission" date="2016-11" db="EMBL/GenBank/DDBJ databases">
        <title>Trade-off between light-utilization and light-protection in marine flavobacteria.</title>
        <authorList>
            <person name="Kumagai Y."/>
        </authorList>
    </citation>
    <scope>NUCLEOTIDE SEQUENCE [LARGE SCALE GENOMIC DNA]</scope>
    <source>
        <strain evidence="2 3">ATCC 700397</strain>
    </source>
</reference>
<keyword evidence="3" id="KW-1185">Reference proteome</keyword>
<dbReference type="RefSeq" id="WP_104809306.1">
    <property type="nucleotide sequence ID" value="NZ_MQUA01000013.1"/>
</dbReference>
<keyword evidence="1" id="KW-0812">Transmembrane</keyword>
<dbReference type="Proteomes" id="UP000239522">
    <property type="component" value="Unassembled WGS sequence"/>
</dbReference>
<evidence type="ECO:0000313" key="2">
    <source>
        <dbReference type="EMBL" id="PQB07071.1"/>
    </source>
</evidence>
<feature type="transmembrane region" description="Helical" evidence="1">
    <location>
        <begin position="55"/>
        <end position="73"/>
    </location>
</feature>
<evidence type="ECO:0008006" key="4">
    <source>
        <dbReference type="Google" id="ProtNLM"/>
    </source>
</evidence>
<dbReference type="AlphaFoldDB" id="A0A2S7KWR1"/>
<gene>
    <name evidence="2" type="ORF">BST83_07855</name>
</gene>
<feature type="transmembrane region" description="Helical" evidence="1">
    <location>
        <begin position="12"/>
        <end position="35"/>
    </location>
</feature>
<accession>A0A2S7KWR1</accession>
<keyword evidence="1" id="KW-1133">Transmembrane helix</keyword>
<proteinExistence type="predicted"/>
<dbReference type="OrthoDB" id="582675at2"/>
<keyword evidence="1" id="KW-0472">Membrane</keyword>
<comment type="caution">
    <text evidence="2">The sequence shown here is derived from an EMBL/GenBank/DDBJ whole genome shotgun (WGS) entry which is preliminary data.</text>
</comment>
<dbReference type="EMBL" id="MQUA01000013">
    <property type="protein sequence ID" value="PQB07071.1"/>
    <property type="molecule type" value="Genomic_DNA"/>
</dbReference>
<sequence>MKVFKEEQRFTQSWMIIILIIALIGPLCFGVYGIIQQLFLNQPFGDKPMSDGGLLFFTFVMLCFSILIFLFKLTTKIDEIGIHYQFFPIHFSLKTINWSELKAAKVRTYLPLSEFGGWGFRSGFFGNKGKGKALNVSGDIGIQLEFKNGQKLLIGTQKQTEAKSVLETYQNKIV</sequence>
<organism evidence="2 3">
    <name type="scientific">Polaribacter filamentus</name>
    <dbReference type="NCBI Taxonomy" id="53483"/>
    <lineage>
        <taxon>Bacteria</taxon>
        <taxon>Pseudomonadati</taxon>
        <taxon>Bacteroidota</taxon>
        <taxon>Flavobacteriia</taxon>
        <taxon>Flavobacteriales</taxon>
        <taxon>Flavobacteriaceae</taxon>
    </lineage>
</organism>
<name>A0A2S7KWR1_9FLAO</name>
<evidence type="ECO:0000313" key="3">
    <source>
        <dbReference type="Proteomes" id="UP000239522"/>
    </source>
</evidence>